<comment type="caution">
    <text evidence="4">The sequence shown here is derived from an EMBL/GenBank/DDBJ whole genome shotgun (WGS) entry which is preliminary data.</text>
</comment>
<dbReference type="EMBL" id="LNGC01000068">
    <property type="protein sequence ID" value="KYC50737.1"/>
    <property type="molecule type" value="Genomic_DNA"/>
</dbReference>
<accession>A0A150J0J1</accession>
<feature type="coiled-coil region" evidence="1">
    <location>
        <begin position="155"/>
        <end position="192"/>
    </location>
</feature>
<keyword evidence="2" id="KW-0472">Membrane</keyword>
<feature type="transmembrane region" description="Helical" evidence="2">
    <location>
        <begin position="7"/>
        <end position="28"/>
    </location>
</feature>
<evidence type="ECO:0000259" key="3">
    <source>
        <dbReference type="Pfam" id="PF14257"/>
    </source>
</evidence>
<evidence type="ECO:0000313" key="4">
    <source>
        <dbReference type="EMBL" id="KYC50737.1"/>
    </source>
</evidence>
<evidence type="ECO:0000256" key="2">
    <source>
        <dbReference type="SAM" id="Phobius"/>
    </source>
</evidence>
<organism evidence="4 5">
    <name type="scientific">Candidatus Methanofastidiosum methylothiophilum</name>
    <dbReference type="NCBI Taxonomy" id="1705564"/>
    <lineage>
        <taxon>Archaea</taxon>
        <taxon>Methanobacteriati</taxon>
        <taxon>Methanobacteriota</taxon>
        <taxon>Stenosarchaea group</taxon>
        <taxon>Candidatus Methanofastidiosia</taxon>
        <taxon>Candidatus Methanofastidiosales</taxon>
        <taxon>Candidatus Methanofastidiosaceae</taxon>
        <taxon>Candidatus Methanofastidiosum</taxon>
    </lineage>
</organism>
<dbReference type="AlphaFoldDB" id="A0A150J0J1"/>
<keyword evidence="2" id="KW-0812">Transmembrane</keyword>
<evidence type="ECO:0000313" key="5">
    <source>
        <dbReference type="Proteomes" id="UP000075398"/>
    </source>
</evidence>
<feature type="domain" description="DUF4349" evidence="3">
    <location>
        <begin position="76"/>
        <end position="280"/>
    </location>
</feature>
<proteinExistence type="predicted"/>
<dbReference type="InterPro" id="IPR025645">
    <property type="entry name" value="DUF4349"/>
</dbReference>
<name>A0A150J0J1_9EURY</name>
<keyword evidence="1" id="KW-0175">Coiled coil</keyword>
<feature type="transmembrane region" description="Helical" evidence="2">
    <location>
        <begin position="252"/>
        <end position="280"/>
    </location>
</feature>
<reference evidence="4 5" key="1">
    <citation type="journal article" date="2016" name="ISME J.">
        <title>Chasing the elusive Euryarchaeota class WSA2: genomes reveal a uniquely fastidious methyl-reducing methanogen.</title>
        <authorList>
            <person name="Nobu M.K."/>
            <person name="Narihiro T."/>
            <person name="Kuroda K."/>
            <person name="Mei R."/>
            <person name="Liu W.T."/>
        </authorList>
    </citation>
    <scope>NUCLEOTIDE SEQUENCE [LARGE SCALE GENOMIC DNA]</scope>
    <source>
        <strain evidence="4">U1lsi0528_Bin055</strain>
    </source>
</reference>
<keyword evidence="2" id="KW-1133">Transmembrane helix</keyword>
<sequence>MKKSYIIIGAIGIIAILMAGFLVGTIFLGSNLYSKRVYDEGVSYDVGYGGAPKSDAYPKTASQSYTESSQLNPNDRKVVKNGNANIEVENFDSSLSKIKELAINFGGYVTNSNMWISSTDTKSGNITIKIPEKRFDEFSDSLGQIGKIKSKESSAYDVTEEYIDLQARLKNLKNQEKRYTELLDMAKDVEDVLAIEVQLGRIRGEIESYEGRIKYLDNTTSFGTFYINLYEPEKITHEWGIKDAFDKSIDAFIASIAGIIILGGFFIPIVILIGIIYLVVKYIKKRGKK</sequence>
<protein>
    <recommendedName>
        <fullName evidence="3">DUF4349 domain-containing protein</fullName>
    </recommendedName>
</protein>
<evidence type="ECO:0000256" key="1">
    <source>
        <dbReference type="SAM" id="Coils"/>
    </source>
</evidence>
<gene>
    <name evidence="4" type="ORF">AMQ22_01412</name>
</gene>
<dbReference type="Proteomes" id="UP000075398">
    <property type="component" value="Unassembled WGS sequence"/>
</dbReference>
<dbReference type="Pfam" id="PF14257">
    <property type="entry name" value="DUF4349"/>
    <property type="match status" value="1"/>
</dbReference>